<protein>
    <submittedName>
        <fullName evidence="2">Uncharacterized protein</fullName>
    </submittedName>
</protein>
<evidence type="ECO:0000256" key="1">
    <source>
        <dbReference type="SAM" id="Phobius"/>
    </source>
</evidence>
<dbReference type="Proteomes" id="UP000294820">
    <property type="component" value="Chromosome 1"/>
</dbReference>
<dbReference type="KEGG" id="daq:DAQ1742_01839"/>
<evidence type="ECO:0000313" key="3">
    <source>
        <dbReference type="Proteomes" id="UP000294820"/>
    </source>
</evidence>
<keyword evidence="3" id="KW-1185">Reference proteome</keyword>
<feature type="transmembrane region" description="Helical" evidence="1">
    <location>
        <begin position="7"/>
        <end position="26"/>
    </location>
</feature>
<gene>
    <name evidence="2" type="ORF">DAQ1742_01839</name>
</gene>
<dbReference type="AlphaFoldDB" id="A0A375AA44"/>
<keyword evidence="1" id="KW-0812">Transmembrane</keyword>
<reference evidence="2 3" key="1">
    <citation type="submission" date="2016-09" db="EMBL/GenBank/DDBJ databases">
        <authorList>
            <person name="Reverchon S."/>
            <person name="Nasser W."/>
            <person name="Leonard S."/>
            <person name="Brochier C."/>
            <person name="Duprey A."/>
        </authorList>
    </citation>
    <scope>NUCLEOTIDE SEQUENCE [LARGE SCALE GENOMIC DNA]</scope>
    <source>
        <strain evidence="2 3">174/2</strain>
    </source>
</reference>
<sequence length="65" mass="7076">MSQQAIKGLAVGGTVLGIPLGFFVAFATKSTFLMVLTILLLMLGPIVFLKLKNKDKVTWIRPTAR</sequence>
<evidence type="ECO:0000313" key="2">
    <source>
        <dbReference type="EMBL" id="SLM62776.1"/>
    </source>
</evidence>
<organism evidence="2 3">
    <name type="scientific">Dickeya aquatica</name>
    <dbReference type="NCBI Taxonomy" id="1401087"/>
    <lineage>
        <taxon>Bacteria</taxon>
        <taxon>Pseudomonadati</taxon>
        <taxon>Pseudomonadota</taxon>
        <taxon>Gammaproteobacteria</taxon>
        <taxon>Enterobacterales</taxon>
        <taxon>Pectobacteriaceae</taxon>
        <taxon>Dickeya</taxon>
    </lineage>
</organism>
<name>A0A375AA44_9GAMM</name>
<keyword evidence="1" id="KW-1133">Transmembrane helix</keyword>
<feature type="transmembrane region" description="Helical" evidence="1">
    <location>
        <begin position="32"/>
        <end position="51"/>
    </location>
</feature>
<proteinExistence type="predicted"/>
<accession>A0A375AA44</accession>
<keyword evidence="1" id="KW-0472">Membrane</keyword>
<dbReference type="EMBL" id="LT615367">
    <property type="protein sequence ID" value="SLM62776.1"/>
    <property type="molecule type" value="Genomic_DNA"/>
</dbReference>